<comment type="caution">
    <text evidence="1">The sequence shown here is derived from an EMBL/GenBank/DDBJ whole genome shotgun (WGS) entry which is preliminary data.</text>
</comment>
<dbReference type="EMBL" id="LAZR01028512">
    <property type="protein sequence ID" value="KKL62371.1"/>
    <property type="molecule type" value="Genomic_DNA"/>
</dbReference>
<reference evidence="1" key="1">
    <citation type="journal article" date="2015" name="Nature">
        <title>Complex archaea that bridge the gap between prokaryotes and eukaryotes.</title>
        <authorList>
            <person name="Spang A."/>
            <person name="Saw J.H."/>
            <person name="Jorgensen S.L."/>
            <person name="Zaremba-Niedzwiedzka K."/>
            <person name="Martijn J."/>
            <person name="Lind A.E."/>
            <person name="van Eijk R."/>
            <person name="Schleper C."/>
            <person name="Guy L."/>
            <person name="Ettema T.J."/>
        </authorList>
    </citation>
    <scope>NUCLEOTIDE SEQUENCE</scope>
</reference>
<protein>
    <submittedName>
        <fullName evidence="1">Uncharacterized protein</fullName>
    </submittedName>
</protein>
<evidence type="ECO:0000313" key="1">
    <source>
        <dbReference type="EMBL" id="KKL62371.1"/>
    </source>
</evidence>
<proteinExistence type="predicted"/>
<dbReference type="AlphaFoldDB" id="A0A0F9E824"/>
<sequence>ANVLRIKAGSNIGRLTIGMAGETTREGIAISGSNAMTAGDLFRITDNSNTLTSGGLAVITHIASSITQGRSQPLYDFQSDRTLATALTKTDSSDTLYILRNSKSNNGAADYTVSGAVIRIDHQATQNSGTLTDSTIGLEITMDSETSGAAIDIEHAAANANLLDLNARFQSTGAAINISVDSGMTTGAAINVYNLDSDTNVFTINEDGNTAVAGNITIAGTSFLRLDTNTTAYACNAVNEGGIYFDTTENKHFGCDGTNWQALY</sequence>
<organism evidence="1">
    <name type="scientific">marine sediment metagenome</name>
    <dbReference type="NCBI Taxonomy" id="412755"/>
    <lineage>
        <taxon>unclassified sequences</taxon>
        <taxon>metagenomes</taxon>
        <taxon>ecological metagenomes</taxon>
    </lineage>
</organism>
<feature type="non-terminal residue" evidence="1">
    <location>
        <position position="1"/>
    </location>
</feature>
<accession>A0A0F9E824</accession>
<name>A0A0F9E824_9ZZZZ</name>
<gene>
    <name evidence="1" type="ORF">LCGC14_2185890</name>
</gene>